<dbReference type="CDD" id="cd17724">
    <property type="entry name" value="BRCT_p53bp1_rpt2"/>
    <property type="match status" value="1"/>
</dbReference>
<dbReference type="RefSeq" id="XP_019008906.1">
    <property type="nucleotide sequence ID" value="XM_019158293.1"/>
</dbReference>
<name>A0A1B9HWN3_9TREE</name>
<dbReference type="SUPFAM" id="SSF52113">
    <property type="entry name" value="BRCT domain"/>
    <property type="match status" value="1"/>
</dbReference>
<feature type="compositionally biased region" description="Polar residues" evidence="1">
    <location>
        <begin position="223"/>
        <end position="232"/>
    </location>
</feature>
<feature type="compositionally biased region" description="Low complexity" evidence="1">
    <location>
        <begin position="883"/>
        <end position="900"/>
    </location>
</feature>
<dbReference type="OrthoDB" id="129353at2759"/>
<evidence type="ECO:0000313" key="2">
    <source>
        <dbReference type="EMBL" id="OCF47687.1"/>
    </source>
</evidence>
<feature type="compositionally biased region" description="Polar residues" evidence="1">
    <location>
        <begin position="243"/>
        <end position="258"/>
    </location>
</feature>
<feature type="compositionally biased region" description="Low complexity" evidence="1">
    <location>
        <begin position="538"/>
        <end position="554"/>
    </location>
</feature>
<dbReference type="KEGG" id="kpin:30174962"/>
<evidence type="ECO:0000256" key="1">
    <source>
        <dbReference type="SAM" id="MobiDB-lite"/>
    </source>
</evidence>
<dbReference type="GeneID" id="30174962"/>
<accession>A0A1B9HWN3</accession>
<feature type="region of interest" description="Disordered" evidence="1">
    <location>
        <begin position="1091"/>
        <end position="1128"/>
    </location>
</feature>
<feature type="compositionally biased region" description="Polar residues" evidence="1">
    <location>
        <begin position="61"/>
        <end position="80"/>
    </location>
</feature>
<evidence type="ECO:0008006" key="5">
    <source>
        <dbReference type="Google" id="ProtNLM"/>
    </source>
</evidence>
<feature type="region of interest" description="Disordered" evidence="1">
    <location>
        <begin position="313"/>
        <end position="436"/>
    </location>
</feature>
<feature type="region of interest" description="Disordered" evidence="1">
    <location>
        <begin position="662"/>
        <end position="714"/>
    </location>
</feature>
<feature type="compositionally biased region" description="Basic residues" evidence="1">
    <location>
        <begin position="796"/>
        <end position="809"/>
    </location>
</feature>
<feature type="compositionally biased region" description="Polar residues" evidence="1">
    <location>
        <begin position="1"/>
        <end position="18"/>
    </location>
</feature>
<feature type="compositionally biased region" description="Acidic residues" evidence="1">
    <location>
        <begin position="126"/>
        <end position="139"/>
    </location>
</feature>
<reference evidence="2" key="3">
    <citation type="submission" date="2016-07" db="EMBL/GenBank/DDBJ databases">
        <title>Evolution of pathogenesis and genome organization in the Tremellales.</title>
        <authorList>
            <person name="Cuomo C."/>
            <person name="Litvintseva A."/>
            <person name="Heitman J."/>
            <person name="Chen Y."/>
            <person name="Sun S."/>
            <person name="Springer D."/>
            <person name="Dromer F."/>
            <person name="Young S."/>
            <person name="Zeng Q."/>
            <person name="Chapman S."/>
            <person name="Gujja S."/>
            <person name="Saif S."/>
            <person name="Birren B."/>
        </authorList>
    </citation>
    <scope>NUCLEOTIDE SEQUENCE</scope>
    <source>
        <strain evidence="2">CBS 10737</strain>
    </source>
</reference>
<dbReference type="InterPro" id="IPR036420">
    <property type="entry name" value="BRCT_dom_sf"/>
</dbReference>
<feature type="compositionally biased region" description="Pro residues" evidence="1">
    <location>
        <begin position="404"/>
        <end position="416"/>
    </location>
</feature>
<feature type="compositionally biased region" description="Polar residues" evidence="1">
    <location>
        <begin position="152"/>
        <end position="173"/>
    </location>
</feature>
<dbReference type="EMBL" id="CP144520">
    <property type="protein sequence ID" value="WWC67528.1"/>
    <property type="molecule type" value="Genomic_DNA"/>
</dbReference>
<keyword evidence="4" id="KW-1185">Reference proteome</keyword>
<dbReference type="Proteomes" id="UP000094020">
    <property type="component" value="Chromosome 2"/>
</dbReference>
<sequence>MPPEITIQSQESTQQPSIEIQPATVATSAEPPLSTVNEESPEILNSDARSSTEASLGRNGFQGSSVEETGESGLNWTQSQIKQNQRLLVDKPEGRSNELNEDLEVQATVWETSLPDQGRIQAGTEQIDDQLAEESEDEVITSPDIPGPSNHPRWNTRSPVTKPQTTARASSPLTELDELANDSSREMLDLEGGLEETEVDVPQIQTPEQSPPPSTPPARRVNSFRSPTSPQVDVSGRKLRGVTSYSPSKFLTSSNGHQSNRKSTDMTPFKPFASEKTLMINKRSEPSQDSEESLFGKEAEIVKKLKPIENLQRILSGNADATVRTEPSRLLRRQPLNGMADKEEQEGQPDSGSSQNNGTNVGAPKGHIDGTQEEQEDEQEGVNWEKSLPVNGDTFTDRFSQTSPTPPQPHIPPNMPSSPHQSQSQSQSLPAGNNTRLHHFAYSGSIASQGAIHLSDGLFSDVGDEVPDFSQSQHDVLLPATQMFARQSSPYQAPLESLPEETRSSRASVASQPDDTQLNEQELPSAKTHADNHFGPPSAISRAASTTSITSRISVPSHRQLARRIRTRENSEEALPTTTILFTEQPSGVHKSPGGDTTRRAVSRAPSDLSTTSRISVPTHRLLTRRKRAQDESDVFPPNLHRTASAVPTETPALALKLNQSETAIPRAGSSPFKKSSPHRVSSEPPMLQETLRNSIPSGSSLPQGAQHAAQNSVDAEISPAEAVLKYTSPVAPSFPFRRSLSPTSPSLKAVNNLVPPNLPSILEKTQMDEKPDEPAAAGSKQDDPTLQPAPAPRTSPKHYAGRNKRKRIVSSPNSDDGMKTDSSSTTPEDEEDHTYRPVPETKLPKKMSIKAHGASSKPRDVSKSPDPLLLSSKRKRKPIVRSSSACNPPSDSQSSSSAPEDLEDNTYQPSLLPKLKNPLIENTRKRGSAPSSTSSGIHVTKKVKKIHNNAQVARLSPSISISSLSEAVTAKPERFAVLAAFFHRYYAGEAVWTGRAYNIEFCDGEKKQNVKPDMMRRLILKKGDALEGVESTLPKHLEVAQDWDGHVRGVKCVSLKGEKLGRVPLKDFGINNKVIHASFSDRLFEDPHASKITRSDGHKKPSIPRSPTKRSGAVYGTPSKSARSNSPTRLISNRLKGMLFFITKGTRDDQASITLAIRQNAGKITTDWEDLFDKSSPGGYGFDKNLDGTPFLILLGGSKGGTIITPKAMVALAKGIPCLSERFVDDISEGNDVDWRSYLISPGFSIHVEHYMSQVVDIAWGGEGWDPEIAGPIRRPMKGKTILFVLPGPKFEGLKRLIPVCAYSMGADELHTVTNTKTSENTIKDSKWNYILFEDREYIDKHGNSKSLPKWLSDEKDRLVNVHWLKQCLITGRALPPSLDLEKTEEKKK</sequence>
<reference evidence="3" key="2">
    <citation type="submission" date="2013-07" db="EMBL/GenBank/DDBJ databases">
        <authorList>
            <consortium name="The Broad Institute Genome Sequencing Platform"/>
            <person name="Cuomo C."/>
            <person name="Litvintseva A."/>
            <person name="Chen Y."/>
            <person name="Heitman J."/>
            <person name="Sun S."/>
            <person name="Springer D."/>
            <person name="Dromer F."/>
            <person name="Young S.K."/>
            <person name="Zeng Q."/>
            <person name="Gargeya S."/>
            <person name="Fitzgerald M."/>
            <person name="Abouelleil A."/>
            <person name="Alvarado L."/>
            <person name="Berlin A.M."/>
            <person name="Chapman S.B."/>
            <person name="Dewar J."/>
            <person name="Goldberg J."/>
            <person name="Griggs A."/>
            <person name="Gujja S."/>
            <person name="Hansen M."/>
            <person name="Howarth C."/>
            <person name="Imamovic A."/>
            <person name="Larimer J."/>
            <person name="McCowan C."/>
            <person name="Murphy C."/>
            <person name="Pearson M."/>
            <person name="Priest M."/>
            <person name="Roberts A."/>
            <person name="Saif S."/>
            <person name="Shea T."/>
            <person name="Sykes S."/>
            <person name="Wortman J."/>
            <person name="Nusbaum C."/>
            <person name="Birren B."/>
        </authorList>
    </citation>
    <scope>NUCLEOTIDE SEQUENCE</scope>
    <source>
        <strain evidence="3">CBS 10737</strain>
    </source>
</reference>
<feature type="compositionally biased region" description="Basic and acidic residues" evidence="1">
    <location>
        <begin position="1091"/>
        <end position="1100"/>
    </location>
</feature>
<feature type="compositionally biased region" description="Polar residues" evidence="1">
    <location>
        <begin position="505"/>
        <end position="522"/>
    </location>
</feature>
<dbReference type="InterPro" id="IPR047250">
    <property type="entry name" value="BRCT_p53bp1-like_rpt2"/>
</dbReference>
<feature type="region of interest" description="Disordered" evidence="1">
    <location>
        <begin position="1"/>
        <end position="80"/>
    </location>
</feature>
<organism evidence="2">
    <name type="scientific">Kwoniella pini CBS 10737</name>
    <dbReference type="NCBI Taxonomy" id="1296096"/>
    <lineage>
        <taxon>Eukaryota</taxon>
        <taxon>Fungi</taxon>
        <taxon>Dikarya</taxon>
        <taxon>Basidiomycota</taxon>
        <taxon>Agaricomycotina</taxon>
        <taxon>Tremellomycetes</taxon>
        <taxon>Tremellales</taxon>
        <taxon>Cryptococcaceae</taxon>
        <taxon>Kwoniella</taxon>
    </lineage>
</organism>
<feature type="compositionally biased region" description="Polar residues" evidence="1">
    <location>
        <begin position="1119"/>
        <end position="1128"/>
    </location>
</feature>
<feature type="compositionally biased region" description="Polar residues" evidence="1">
    <location>
        <begin position="348"/>
        <end position="360"/>
    </location>
</feature>
<protein>
    <recommendedName>
        <fullName evidence="5">BRCT domain-containing protein</fullName>
    </recommendedName>
</protein>
<dbReference type="Gene3D" id="3.40.50.10190">
    <property type="entry name" value="BRCT domain"/>
    <property type="match status" value="1"/>
</dbReference>
<reference evidence="3" key="4">
    <citation type="submission" date="2024-02" db="EMBL/GenBank/DDBJ databases">
        <title>Comparative genomics of Cryptococcus and Kwoniella reveals pathogenesis evolution and contrasting modes of karyotype evolution via chromosome fusion or intercentromeric recombination.</title>
        <authorList>
            <person name="Coelho M.A."/>
            <person name="David-Palma M."/>
            <person name="Shea T."/>
            <person name="Bowers K."/>
            <person name="McGinley-Smith S."/>
            <person name="Mohammad A.W."/>
            <person name="Gnirke A."/>
            <person name="Yurkov A.M."/>
            <person name="Nowrousian M."/>
            <person name="Sun S."/>
            <person name="Cuomo C.A."/>
            <person name="Heitman J."/>
        </authorList>
    </citation>
    <scope>NUCLEOTIDE SEQUENCE</scope>
    <source>
        <strain evidence="3">CBS 10737</strain>
    </source>
</reference>
<feature type="region of interest" description="Disordered" evidence="1">
    <location>
        <begin position="492"/>
        <end position="565"/>
    </location>
</feature>
<feature type="compositionally biased region" description="Polar residues" evidence="1">
    <location>
        <begin position="811"/>
        <end position="827"/>
    </location>
</feature>
<proteinExistence type="predicted"/>
<feature type="compositionally biased region" description="Polar residues" evidence="1">
    <location>
        <begin position="691"/>
        <end position="714"/>
    </location>
</feature>
<feature type="compositionally biased region" description="Low complexity" evidence="1">
    <location>
        <begin position="417"/>
        <end position="428"/>
    </location>
</feature>
<feature type="region of interest" description="Disordered" evidence="1">
    <location>
        <begin position="108"/>
        <end position="294"/>
    </location>
</feature>
<dbReference type="EMBL" id="KV700116">
    <property type="protein sequence ID" value="OCF47687.1"/>
    <property type="molecule type" value="Genomic_DNA"/>
</dbReference>
<evidence type="ECO:0000313" key="3">
    <source>
        <dbReference type="EMBL" id="WWC67528.1"/>
    </source>
</evidence>
<feature type="region of interest" description="Disordered" evidence="1">
    <location>
        <begin position="585"/>
        <end position="648"/>
    </location>
</feature>
<feature type="region of interest" description="Disordered" evidence="1">
    <location>
        <begin position="766"/>
        <end position="918"/>
    </location>
</feature>
<dbReference type="STRING" id="1296096.A0A1B9HWN3"/>
<feature type="compositionally biased region" description="Acidic residues" evidence="1">
    <location>
        <begin position="371"/>
        <end position="380"/>
    </location>
</feature>
<gene>
    <name evidence="2" type="ORF">I206_06593</name>
    <name evidence="3" type="ORF">I206_101436</name>
</gene>
<reference evidence="2" key="1">
    <citation type="submission" date="2013-07" db="EMBL/GenBank/DDBJ databases">
        <title>The Genome Sequence of Cryptococcus pinus CBS10737.</title>
        <authorList>
            <consortium name="The Broad Institute Genome Sequencing Platform"/>
            <person name="Cuomo C."/>
            <person name="Litvintseva A."/>
            <person name="Chen Y."/>
            <person name="Heitman J."/>
            <person name="Sun S."/>
            <person name="Springer D."/>
            <person name="Dromer F."/>
            <person name="Young S.K."/>
            <person name="Zeng Q."/>
            <person name="Gargeya S."/>
            <person name="Fitzgerald M."/>
            <person name="Abouelleil A."/>
            <person name="Alvarado L."/>
            <person name="Berlin A.M."/>
            <person name="Chapman S.B."/>
            <person name="Dewar J."/>
            <person name="Goldberg J."/>
            <person name="Griggs A."/>
            <person name="Gujja S."/>
            <person name="Hansen M."/>
            <person name="Howarth C."/>
            <person name="Imamovic A."/>
            <person name="Larimer J."/>
            <person name="McCowan C."/>
            <person name="Murphy C."/>
            <person name="Pearson M."/>
            <person name="Priest M."/>
            <person name="Roberts A."/>
            <person name="Saif S."/>
            <person name="Shea T."/>
            <person name="Sykes S."/>
            <person name="Wortman J."/>
            <person name="Nusbaum C."/>
            <person name="Birren B."/>
        </authorList>
    </citation>
    <scope>NUCLEOTIDE SEQUENCE [LARGE SCALE GENOMIC DNA]</scope>
    <source>
        <strain evidence="2">CBS 10737</strain>
    </source>
</reference>
<evidence type="ECO:0000313" key="4">
    <source>
        <dbReference type="Proteomes" id="UP000094020"/>
    </source>
</evidence>